<name>A0A4U8YVB0_9BACT</name>
<proteinExistence type="predicted"/>
<sequence>MDIQSIELGMELKARNKQSLFVCEKINDEKKTVEGRMIRKGGELGKRIMKETAENILFAQTVLAGFERNAQ</sequence>
<evidence type="ECO:0000313" key="1">
    <source>
        <dbReference type="EMBL" id="VFQ47379.1"/>
    </source>
</evidence>
<keyword evidence="2" id="KW-1185">Reference proteome</keyword>
<evidence type="ECO:0000313" key="2">
    <source>
        <dbReference type="Proteomes" id="UP000507962"/>
    </source>
</evidence>
<dbReference type="AlphaFoldDB" id="A0A4U8YVB0"/>
<accession>A0A4U8YVB0</accession>
<protein>
    <submittedName>
        <fullName evidence="1">Uncharacterized protein</fullName>
    </submittedName>
</protein>
<dbReference type="Proteomes" id="UP000507962">
    <property type="component" value="Unassembled WGS sequence"/>
</dbReference>
<dbReference type="EMBL" id="CAADHO010000016">
    <property type="protein sequence ID" value="VFQ47379.1"/>
    <property type="molecule type" value="Genomic_DNA"/>
</dbReference>
<organism evidence="1 2">
    <name type="scientific">Desulfoluna butyratoxydans</name>
    <dbReference type="NCBI Taxonomy" id="231438"/>
    <lineage>
        <taxon>Bacteria</taxon>
        <taxon>Pseudomonadati</taxon>
        <taxon>Thermodesulfobacteriota</taxon>
        <taxon>Desulfobacteria</taxon>
        <taxon>Desulfobacterales</taxon>
        <taxon>Desulfolunaceae</taxon>
        <taxon>Desulfoluna</taxon>
    </lineage>
</organism>
<reference evidence="1 2" key="1">
    <citation type="submission" date="2019-03" db="EMBL/GenBank/DDBJ databases">
        <authorList>
            <person name="Nijsse B."/>
        </authorList>
    </citation>
    <scope>NUCLEOTIDE SEQUENCE [LARGE SCALE GENOMIC DNA]</scope>
    <source>
        <strain evidence="1">Desulfoluna butyratoxydans MSL71</strain>
    </source>
</reference>
<gene>
    <name evidence="1" type="ORF">MSL71_50790</name>
</gene>